<dbReference type="GO" id="GO:0005886">
    <property type="term" value="C:plasma membrane"/>
    <property type="evidence" value="ECO:0007669"/>
    <property type="project" value="UniProtKB-SubCell"/>
</dbReference>
<keyword evidence="5" id="KW-0732">Signal</keyword>
<evidence type="ECO:0000256" key="6">
    <source>
        <dbReference type="ARBA" id="ARBA00022989"/>
    </source>
</evidence>
<evidence type="ECO:0000256" key="3">
    <source>
        <dbReference type="ARBA" id="ARBA00022475"/>
    </source>
</evidence>
<keyword evidence="2" id="KW-0193">Cuticle</keyword>
<evidence type="ECO:0000256" key="4">
    <source>
        <dbReference type="ARBA" id="ARBA00022692"/>
    </source>
</evidence>
<dbReference type="PROSITE" id="PS51034">
    <property type="entry name" value="ZP_2"/>
    <property type="match status" value="1"/>
</dbReference>
<dbReference type="AlphaFoldDB" id="A0A0B1TMA1"/>
<name>A0A0B1TMA1_OESDE</name>
<dbReference type="GO" id="GO:0042302">
    <property type="term" value="F:structural constituent of cuticle"/>
    <property type="evidence" value="ECO:0007669"/>
    <property type="project" value="UniProtKB-KW"/>
</dbReference>
<sequence>MESKGFFSLPQCRLTGNATTSIRLDLPVTSVCGLRRRRVASPRGLVVDTTVVVMFHPVFMTQVDKAYHIQCNYLETNEEVTQSLDVSMQSPTELPQSSSMLDSRRAPTCRYEVLSKDQNGPPVMFATIGDVVYHRYLPVRLRKTLTAMNR</sequence>
<evidence type="ECO:0000313" key="9">
    <source>
        <dbReference type="EMBL" id="KHJ96967.1"/>
    </source>
</evidence>
<feature type="domain" description="ZP" evidence="8">
    <location>
        <begin position="1"/>
        <end position="150"/>
    </location>
</feature>
<evidence type="ECO:0000256" key="5">
    <source>
        <dbReference type="ARBA" id="ARBA00022729"/>
    </source>
</evidence>
<dbReference type="OrthoDB" id="6139674at2759"/>
<keyword evidence="6" id="KW-1133">Transmembrane helix</keyword>
<dbReference type="InterPro" id="IPR056953">
    <property type="entry name" value="CUT_N"/>
</dbReference>
<protein>
    <recommendedName>
        <fullName evidence="8">ZP domain-containing protein</fullName>
    </recommendedName>
</protein>
<keyword evidence="10" id="KW-1185">Reference proteome</keyword>
<keyword evidence="3" id="KW-1003">Cell membrane</keyword>
<dbReference type="InterPro" id="IPR051962">
    <property type="entry name" value="Cuticlin"/>
</dbReference>
<evidence type="ECO:0000256" key="1">
    <source>
        <dbReference type="ARBA" id="ARBA00004251"/>
    </source>
</evidence>
<dbReference type="EMBL" id="KN549548">
    <property type="protein sequence ID" value="KHJ96967.1"/>
    <property type="molecule type" value="Genomic_DNA"/>
</dbReference>
<dbReference type="InterPro" id="IPR001507">
    <property type="entry name" value="ZP_dom"/>
</dbReference>
<dbReference type="PANTHER" id="PTHR22907">
    <property type="entry name" value="GH04558P"/>
    <property type="match status" value="1"/>
</dbReference>
<comment type="subcellular location">
    <subcellularLocation>
        <location evidence="1">Cell membrane</location>
        <topology evidence="1">Single-pass type I membrane protein</topology>
    </subcellularLocation>
</comment>
<dbReference type="Proteomes" id="UP000053660">
    <property type="component" value="Unassembled WGS sequence"/>
</dbReference>
<dbReference type="Pfam" id="PF25057">
    <property type="entry name" value="CUT_N"/>
    <property type="match status" value="1"/>
</dbReference>
<keyword evidence="7" id="KW-0472">Membrane</keyword>
<keyword evidence="4" id="KW-0812">Transmembrane</keyword>
<evidence type="ECO:0000256" key="7">
    <source>
        <dbReference type="ARBA" id="ARBA00023136"/>
    </source>
</evidence>
<dbReference type="Pfam" id="PF25301">
    <property type="entry name" value="CUT_C"/>
    <property type="match status" value="1"/>
</dbReference>
<reference evidence="9 10" key="1">
    <citation type="submission" date="2014-03" db="EMBL/GenBank/DDBJ databases">
        <title>Draft genome of the hookworm Oesophagostomum dentatum.</title>
        <authorList>
            <person name="Mitreva M."/>
        </authorList>
    </citation>
    <scope>NUCLEOTIDE SEQUENCE [LARGE SCALE GENOMIC DNA]</scope>
    <source>
        <strain evidence="9 10">OD-Hann</strain>
    </source>
</reference>
<dbReference type="PANTHER" id="PTHR22907:SF1">
    <property type="entry name" value="ZP DOMAIN-CONTAINING PROTEIN"/>
    <property type="match status" value="1"/>
</dbReference>
<evidence type="ECO:0000256" key="2">
    <source>
        <dbReference type="ARBA" id="ARBA00022460"/>
    </source>
</evidence>
<accession>A0A0B1TMA1</accession>
<organism evidence="9 10">
    <name type="scientific">Oesophagostomum dentatum</name>
    <name type="common">Nodular worm</name>
    <dbReference type="NCBI Taxonomy" id="61180"/>
    <lineage>
        <taxon>Eukaryota</taxon>
        <taxon>Metazoa</taxon>
        <taxon>Ecdysozoa</taxon>
        <taxon>Nematoda</taxon>
        <taxon>Chromadorea</taxon>
        <taxon>Rhabditida</taxon>
        <taxon>Rhabditina</taxon>
        <taxon>Rhabditomorpha</taxon>
        <taxon>Strongyloidea</taxon>
        <taxon>Strongylidae</taxon>
        <taxon>Oesophagostomum</taxon>
    </lineage>
</organism>
<proteinExistence type="predicted"/>
<evidence type="ECO:0000313" key="10">
    <source>
        <dbReference type="Proteomes" id="UP000053660"/>
    </source>
</evidence>
<dbReference type="InterPro" id="IPR057475">
    <property type="entry name" value="CUT_C"/>
</dbReference>
<evidence type="ECO:0000259" key="8">
    <source>
        <dbReference type="PROSITE" id="PS51034"/>
    </source>
</evidence>
<gene>
    <name evidence="9" type="ORF">OESDEN_03064</name>
</gene>